<dbReference type="RefSeq" id="WP_096919790.1">
    <property type="nucleotide sequence ID" value="NZ_CP029487.1"/>
</dbReference>
<dbReference type="InterPro" id="IPR014535">
    <property type="entry name" value="Hpre_diP_synt_I"/>
</dbReference>
<feature type="transmembrane region" description="Helical" evidence="1">
    <location>
        <begin position="135"/>
        <end position="161"/>
    </location>
</feature>
<dbReference type="AlphaFoldDB" id="A0A4P9C539"/>
<accession>A0A4P9C539</accession>
<keyword evidence="1" id="KW-0472">Membrane</keyword>
<dbReference type="Pfam" id="PF07456">
    <property type="entry name" value="Hpre_diP_synt_I"/>
    <property type="match status" value="1"/>
</dbReference>
<keyword evidence="3" id="KW-1185">Reference proteome</keyword>
<protein>
    <submittedName>
        <fullName evidence="2">Trans-hexaprenyltranstransferase</fullName>
    </submittedName>
</protein>
<reference evidence="2 3" key="1">
    <citation type="submission" date="2018-05" db="EMBL/GenBank/DDBJ databases">
        <title>Genome comparison of Eubacterium sp.</title>
        <authorList>
            <person name="Feng Y."/>
            <person name="Sanchez-Andrea I."/>
            <person name="Stams A.J.M."/>
            <person name="De Vos W.M."/>
        </authorList>
    </citation>
    <scope>NUCLEOTIDE SEQUENCE [LARGE SCALE GENOMIC DNA]</scope>
    <source>
        <strain evidence="2 3">YI</strain>
    </source>
</reference>
<dbReference type="PIRSF" id="PIRSF027391">
    <property type="entry name" value="Hpre_diP_synt_I"/>
    <property type="match status" value="1"/>
</dbReference>
<feature type="transmembrane region" description="Helical" evidence="1">
    <location>
        <begin position="44"/>
        <end position="67"/>
    </location>
</feature>
<evidence type="ECO:0000256" key="1">
    <source>
        <dbReference type="SAM" id="Phobius"/>
    </source>
</evidence>
<keyword evidence="2" id="KW-0808">Transferase</keyword>
<organism evidence="2 3">
    <name type="scientific">Eubacterium maltosivorans</name>
    <dbReference type="NCBI Taxonomy" id="2041044"/>
    <lineage>
        <taxon>Bacteria</taxon>
        <taxon>Bacillati</taxon>
        <taxon>Bacillota</taxon>
        <taxon>Clostridia</taxon>
        <taxon>Eubacteriales</taxon>
        <taxon>Eubacteriaceae</taxon>
        <taxon>Eubacterium</taxon>
    </lineage>
</organism>
<proteinExistence type="predicted"/>
<sequence length="171" mass="18352">MENKTRRLVVIALYTALALILSYLESLAPIPMPVPGAKVGLPNIVTLISLLTLGTPLTLLIVTARIFLSGFLFGSMSAILYSLAGGLLSFGMMALLLKVTREKLSLITISLLGAVSHNLGQLAVAAAVVQNMNLFWSYLPFLMLLAIPTGIVVGVAANLLYRQLQKINLFK</sequence>
<gene>
    <name evidence="2" type="ORF">CPZ25_004120</name>
</gene>
<dbReference type="GO" id="GO:0016740">
    <property type="term" value="F:transferase activity"/>
    <property type="evidence" value="ECO:0007669"/>
    <property type="project" value="UniProtKB-KW"/>
</dbReference>
<dbReference type="KEGG" id="emt:CPZ25_004120"/>
<dbReference type="Proteomes" id="UP000218387">
    <property type="component" value="Chromosome"/>
</dbReference>
<dbReference type="EMBL" id="CP029487">
    <property type="protein sequence ID" value="QCT70539.1"/>
    <property type="molecule type" value="Genomic_DNA"/>
</dbReference>
<evidence type="ECO:0000313" key="3">
    <source>
        <dbReference type="Proteomes" id="UP000218387"/>
    </source>
</evidence>
<name>A0A4P9C539_EUBML</name>
<feature type="transmembrane region" description="Helical" evidence="1">
    <location>
        <begin position="6"/>
        <end position="24"/>
    </location>
</feature>
<keyword evidence="1" id="KW-0812">Transmembrane</keyword>
<evidence type="ECO:0000313" key="2">
    <source>
        <dbReference type="EMBL" id="QCT70539.1"/>
    </source>
</evidence>
<dbReference type="Gene3D" id="1.10.1760.20">
    <property type="match status" value="1"/>
</dbReference>
<dbReference type="InterPro" id="IPR010898">
    <property type="entry name" value="Hpre_diP_synth_I"/>
</dbReference>
<keyword evidence="1" id="KW-1133">Transmembrane helix</keyword>